<dbReference type="PRINTS" id="PR00038">
    <property type="entry name" value="HTHLUXR"/>
</dbReference>
<reference evidence="4 5" key="1">
    <citation type="submission" date="2018-08" db="EMBL/GenBank/DDBJ databases">
        <title>Diversity &amp; Physiological Properties of Lignin-Decomposing Actinobacteria from Soil.</title>
        <authorList>
            <person name="Roh S.G."/>
            <person name="Kim S.B."/>
        </authorList>
    </citation>
    <scope>NUCLEOTIDE SEQUENCE [LARGE SCALE GENOMIC DNA]</scope>
    <source>
        <strain evidence="4 5">MMS17-GH009</strain>
    </source>
</reference>
<organism evidence="4 5">
    <name type="scientific">Kitasatospora xanthocidica</name>
    <dbReference type="NCBI Taxonomy" id="83382"/>
    <lineage>
        <taxon>Bacteria</taxon>
        <taxon>Bacillati</taxon>
        <taxon>Actinomycetota</taxon>
        <taxon>Actinomycetes</taxon>
        <taxon>Kitasatosporales</taxon>
        <taxon>Streptomycetaceae</taxon>
        <taxon>Kitasatospora</taxon>
    </lineage>
</organism>
<dbReference type="Pfam" id="PF00196">
    <property type="entry name" value="GerE"/>
    <property type="match status" value="1"/>
</dbReference>
<evidence type="ECO:0000256" key="2">
    <source>
        <dbReference type="ARBA" id="ARBA00022840"/>
    </source>
</evidence>
<dbReference type="GO" id="GO:0003677">
    <property type="term" value="F:DNA binding"/>
    <property type="evidence" value="ECO:0007669"/>
    <property type="project" value="InterPro"/>
</dbReference>
<dbReference type="Gene3D" id="1.10.10.10">
    <property type="entry name" value="Winged helix-like DNA-binding domain superfamily/Winged helix DNA-binding domain"/>
    <property type="match status" value="1"/>
</dbReference>
<keyword evidence="1" id="KW-0547">Nucleotide-binding</keyword>
<dbReference type="PANTHER" id="PTHR16305">
    <property type="entry name" value="TESTICULAR SOLUBLE ADENYLYL CYCLASE"/>
    <property type="match status" value="1"/>
</dbReference>
<dbReference type="Proteomes" id="UP000263377">
    <property type="component" value="Unassembled WGS sequence"/>
</dbReference>
<dbReference type="GO" id="GO:0005737">
    <property type="term" value="C:cytoplasm"/>
    <property type="evidence" value="ECO:0007669"/>
    <property type="project" value="TreeGrafter"/>
</dbReference>
<dbReference type="InterPro" id="IPR016032">
    <property type="entry name" value="Sig_transdc_resp-reg_C-effctor"/>
</dbReference>
<dbReference type="SMART" id="SM00421">
    <property type="entry name" value="HTH_LUXR"/>
    <property type="match status" value="1"/>
</dbReference>
<keyword evidence="5" id="KW-1185">Reference proteome</keyword>
<sequence>MPQSANHQLIGRTREVEVLDRLLREVGGGRSRVLVLRGEAGVGKSALLDHLAGQAGQWQVVRAAGVEAEAEFAYAALQRLCAPLLSHLGRLPEVQQDALRVAFGLSTGNPPEMLLVGLAVLGLLAEAAARSALVCLVDDAQWLDLMSRRILAFVGRRLDAESVALVFAERIADGKADDEGLSGLPDLPLGGLADADARALLDGVLPGPVDARVRDRIVAETGGNPLALLELPRGLSPAELAFGFGGPGAGPLATRLEDGFRRRVDALPADTRALLLVAAVEPVGDGPLLWHALRLLGIGPEAVAPAEAADLITLGAAVRFRHPLVRSAVWRGADAAALHAAHAALAEATDAERDPDRRAWHRAHAAVGPDEQVAAALESSADRALARGGRAAAASFLERAAALTPCPEARARRALAAAAAHVAAGVPARVPDLLAAAELGPLDRLQQAHAGRLRAKASSMTDSGRGAVQPLLDAAGRLRDLDPALARETCLAAYDAAIWVGRYDEGALRRVAEAARDLPPGDEPAGVFLRALVARSVDGPAAVFPQLARALRSLTDEEDPSVLWAAANAAAELGDLQGWLDIGGRAVRFARRTGTLSLLSTALPYQASALGFAGRFSPAGDLLAEAAALDKVTGSVARTATAALISAYQGRERPALEAIEAMEHEGEQRGLGRLVGVAACARAVLHNGLGNYPLAMEAALRGGEYQDLVVHVWTCGELVEAATRAGEPAVAAGARERLADWSRAGTPWALGAHAVAEALTGAPEQAEDRYREAVDHFGRGGLGVFETRARLLYGEWLRRRNRRAQARTELRAAYEAAGRTGMEGFAERARRELLATGETVRKRTVGAPVLTPQEARIARLAAAGHPNAEIGEHLFLSPRTVEWHLRKVFAKLGISSRREIDGALSVR</sequence>
<dbReference type="GO" id="GO:0006355">
    <property type="term" value="P:regulation of DNA-templated transcription"/>
    <property type="evidence" value="ECO:0007669"/>
    <property type="project" value="InterPro"/>
</dbReference>
<evidence type="ECO:0000259" key="3">
    <source>
        <dbReference type="PROSITE" id="PS50043"/>
    </source>
</evidence>
<dbReference type="CDD" id="cd06170">
    <property type="entry name" value="LuxR_C_like"/>
    <property type="match status" value="1"/>
</dbReference>
<dbReference type="InterPro" id="IPR041664">
    <property type="entry name" value="AAA_16"/>
</dbReference>
<dbReference type="InterPro" id="IPR027417">
    <property type="entry name" value="P-loop_NTPase"/>
</dbReference>
<dbReference type="GO" id="GO:0004016">
    <property type="term" value="F:adenylate cyclase activity"/>
    <property type="evidence" value="ECO:0007669"/>
    <property type="project" value="TreeGrafter"/>
</dbReference>
<proteinExistence type="predicted"/>
<evidence type="ECO:0000313" key="5">
    <source>
        <dbReference type="Proteomes" id="UP000263377"/>
    </source>
</evidence>
<dbReference type="InterPro" id="IPR000792">
    <property type="entry name" value="Tscrpt_reg_LuxR_C"/>
</dbReference>
<comment type="caution">
    <text evidence="4">The sequence shown here is derived from an EMBL/GenBank/DDBJ whole genome shotgun (WGS) entry which is preliminary data.</text>
</comment>
<dbReference type="InterPro" id="IPR036388">
    <property type="entry name" value="WH-like_DNA-bd_sf"/>
</dbReference>
<gene>
    <name evidence="4" type="ORF">DR950_06925</name>
</gene>
<dbReference type="AlphaFoldDB" id="A0A372ZQ80"/>
<feature type="domain" description="HTH luxR-type" evidence="3">
    <location>
        <begin position="843"/>
        <end position="907"/>
    </location>
</feature>
<dbReference type="GO" id="GO:0005524">
    <property type="term" value="F:ATP binding"/>
    <property type="evidence" value="ECO:0007669"/>
    <property type="project" value="UniProtKB-KW"/>
</dbReference>
<dbReference type="SUPFAM" id="SSF46894">
    <property type="entry name" value="C-terminal effector domain of the bipartite response regulators"/>
    <property type="match status" value="1"/>
</dbReference>
<dbReference type="PROSITE" id="PS50043">
    <property type="entry name" value="HTH_LUXR_2"/>
    <property type="match status" value="1"/>
</dbReference>
<dbReference type="EMBL" id="QVIG01000001">
    <property type="protein sequence ID" value="RGD57560.1"/>
    <property type="molecule type" value="Genomic_DNA"/>
</dbReference>
<accession>A0A372ZQ80</accession>
<dbReference type="RefSeq" id="WP_117486329.1">
    <property type="nucleotide sequence ID" value="NZ_QVIG01000001.1"/>
</dbReference>
<protein>
    <submittedName>
        <fullName evidence="4">Helix-turn-helix transcriptional regulator</fullName>
    </submittedName>
</protein>
<dbReference type="SUPFAM" id="SSF52540">
    <property type="entry name" value="P-loop containing nucleoside triphosphate hydrolases"/>
    <property type="match status" value="1"/>
</dbReference>
<keyword evidence="2" id="KW-0067">ATP-binding</keyword>
<dbReference type="Pfam" id="PF13191">
    <property type="entry name" value="AAA_16"/>
    <property type="match status" value="1"/>
</dbReference>
<dbReference type="Gene3D" id="3.40.50.300">
    <property type="entry name" value="P-loop containing nucleotide triphosphate hydrolases"/>
    <property type="match status" value="1"/>
</dbReference>
<name>A0A372ZQ80_9ACTN</name>
<evidence type="ECO:0000256" key="1">
    <source>
        <dbReference type="ARBA" id="ARBA00022741"/>
    </source>
</evidence>
<evidence type="ECO:0000313" key="4">
    <source>
        <dbReference type="EMBL" id="RGD57560.1"/>
    </source>
</evidence>
<dbReference type="PANTHER" id="PTHR16305:SF35">
    <property type="entry name" value="TRANSCRIPTIONAL ACTIVATOR DOMAIN"/>
    <property type="match status" value="1"/>
</dbReference>